<evidence type="ECO:0000313" key="2">
    <source>
        <dbReference type="Proteomes" id="UP000020077"/>
    </source>
</evidence>
<gene>
    <name evidence="1" type="ORF">AW09_000691</name>
</gene>
<evidence type="ECO:0000313" key="1">
    <source>
        <dbReference type="EMBL" id="KFB74025.1"/>
    </source>
</evidence>
<organism evidence="1 2">
    <name type="scientific">Candidatus Accumulibacter phosphatis</name>
    <dbReference type="NCBI Taxonomy" id="327160"/>
    <lineage>
        <taxon>Bacteria</taxon>
        <taxon>Pseudomonadati</taxon>
        <taxon>Pseudomonadota</taxon>
        <taxon>Betaproteobacteria</taxon>
        <taxon>Candidatus Accumulibacter</taxon>
    </lineage>
</organism>
<sequence>MHGLHLVEACVARERAENAQAEFVEQWREIPEFAGDVVFADQVHVMHADSRPLRRSGYRLGLAGADHVLEHGLAGNAVAQILGAVEAGAIDRHHRHPPALAGCPGDGFEIVADQGRHAGRVEEYRFRRVVVDGLLDGMKQAFFAATHDHVLLGEVGGHACSIECRA</sequence>
<dbReference type="Proteomes" id="UP000020077">
    <property type="component" value="Unassembled WGS sequence"/>
</dbReference>
<protein>
    <submittedName>
        <fullName evidence="1">Uncharacterized protein</fullName>
    </submittedName>
</protein>
<dbReference type="AlphaFoldDB" id="A0A080M160"/>
<reference evidence="1 2" key="1">
    <citation type="submission" date="2014-02" db="EMBL/GenBank/DDBJ databases">
        <title>Expanding our view of genomic diversity in Candidatus Accumulibacter clades.</title>
        <authorList>
            <person name="Skennerton C.T."/>
            <person name="Barr J.J."/>
            <person name="Slater F.R."/>
            <person name="Bond P.L."/>
            <person name="Tyson G.W."/>
        </authorList>
    </citation>
    <scope>NUCLEOTIDE SEQUENCE [LARGE SCALE GENOMIC DNA]</scope>
    <source>
        <strain evidence="2">BA-91</strain>
    </source>
</reference>
<accession>A0A080M160</accession>
<name>A0A080M160_9PROT</name>
<dbReference type="EMBL" id="JDVG02000118">
    <property type="protein sequence ID" value="KFB74025.1"/>
    <property type="molecule type" value="Genomic_DNA"/>
</dbReference>
<comment type="caution">
    <text evidence="1">The sequence shown here is derived from an EMBL/GenBank/DDBJ whole genome shotgun (WGS) entry which is preliminary data.</text>
</comment>
<proteinExistence type="predicted"/>